<organism evidence="1 2">
    <name type="scientific">Cichorium intybus</name>
    <name type="common">Chicory</name>
    <dbReference type="NCBI Taxonomy" id="13427"/>
    <lineage>
        <taxon>Eukaryota</taxon>
        <taxon>Viridiplantae</taxon>
        <taxon>Streptophyta</taxon>
        <taxon>Embryophyta</taxon>
        <taxon>Tracheophyta</taxon>
        <taxon>Spermatophyta</taxon>
        <taxon>Magnoliopsida</taxon>
        <taxon>eudicotyledons</taxon>
        <taxon>Gunneridae</taxon>
        <taxon>Pentapetalae</taxon>
        <taxon>asterids</taxon>
        <taxon>campanulids</taxon>
        <taxon>Asterales</taxon>
        <taxon>Asteraceae</taxon>
        <taxon>Cichorioideae</taxon>
        <taxon>Cichorieae</taxon>
        <taxon>Cichoriinae</taxon>
        <taxon>Cichorium</taxon>
    </lineage>
</organism>
<sequence>MCISVFLWQAHPLYPFLLLLNRDEYNVRPTEPLNWWEGGKILGGRDVTAGGTWLASSREGRVAFVTNVRELNSISDAKSRGDLPVRFLQSNKTAMEFAEEIEKEADEYNGFNLILVDLLSMNMVYVTNRLKGEKSYVTTVSPGVHVLSNASLDTPWPKAKRLENGFKNLLDEYGEGEIPITEMIDKLMRNTVKDDISLLPGIYGPDFEYQLSSVFVASPKGDYGTRSTTALAVKKSGEVFFYERHLENDLWKEITETYMIQKKDKLVARMNGATDERHCETNSAIDGRIQPILFQFLISSSSFSLKAPVVFKGIGHSLNPANSLVLKVLSASPSAYSANPKSKLSTPPSLSGSSISLARNNARIVFSGSSDLFSNKHSKFYNSSTQQCKRQEAQISEFAKSGNQQFATEISKWVFSERGHLKAVNVRHQRVGETDESAIYRINDDLEYLVVPQKVWNCGSSVRFLDLNCILIQDIPESINGLSSLQVRVSSIAVHFIDLESHFCGTMEATGKVPEARGGQSVSLVGSKLIMFGGEGKNRWLMNDVHVLDPETGMECC</sequence>
<protein>
    <submittedName>
        <fullName evidence="1">Uncharacterized protein</fullName>
    </submittedName>
</protein>
<accession>A0ACB9F2Q9</accession>
<comment type="caution">
    <text evidence="1">The sequence shown here is derived from an EMBL/GenBank/DDBJ whole genome shotgun (WGS) entry which is preliminary data.</text>
</comment>
<gene>
    <name evidence="1" type="ORF">L2E82_15663</name>
</gene>
<reference evidence="1 2" key="2">
    <citation type="journal article" date="2022" name="Mol. Ecol. Resour.">
        <title>The genomes of chicory, endive, great burdock and yacon provide insights into Asteraceae paleo-polyploidization history and plant inulin production.</title>
        <authorList>
            <person name="Fan W."/>
            <person name="Wang S."/>
            <person name="Wang H."/>
            <person name="Wang A."/>
            <person name="Jiang F."/>
            <person name="Liu H."/>
            <person name="Zhao H."/>
            <person name="Xu D."/>
            <person name="Zhang Y."/>
        </authorList>
    </citation>
    <scope>NUCLEOTIDE SEQUENCE [LARGE SCALE GENOMIC DNA]</scope>
    <source>
        <strain evidence="2">cv. Punajuju</strain>
        <tissue evidence="1">Leaves</tissue>
    </source>
</reference>
<evidence type="ECO:0000313" key="2">
    <source>
        <dbReference type="Proteomes" id="UP001055811"/>
    </source>
</evidence>
<name>A0ACB9F2Q9_CICIN</name>
<proteinExistence type="predicted"/>
<dbReference type="Proteomes" id="UP001055811">
    <property type="component" value="Linkage Group LG03"/>
</dbReference>
<reference evidence="2" key="1">
    <citation type="journal article" date="2022" name="Mol. Ecol. Resour.">
        <title>The genomes of chicory, endive, great burdock and yacon provide insights into Asteraceae palaeo-polyploidization history and plant inulin production.</title>
        <authorList>
            <person name="Fan W."/>
            <person name="Wang S."/>
            <person name="Wang H."/>
            <person name="Wang A."/>
            <person name="Jiang F."/>
            <person name="Liu H."/>
            <person name="Zhao H."/>
            <person name="Xu D."/>
            <person name="Zhang Y."/>
        </authorList>
    </citation>
    <scope>NUCLEOTIDE SEQUENCE [LARGE SCALE GENOMIC DNA]</scope>
    <source>
        <strain evidence="2">cv. Punajuju</strain>
    </source>
</reference>
<dbReference type="EMBL" id="CM042011">
    <property type="protein sequence ID" value="KAI3765623.1"/>
    <property type="molecule type" value="Genomic_DNA"/>
</dbReference>
<evidence type="ECO:0000313" key="1">
    <source>
        <dbReference type="EMBL" id="KAI3765623.1"/>
    </source>
</evidence>
<keyword evidence="2" id="KW-1185">Reference proteome</keyword>